<dbReference type="FunFam" id="1.10.286.10:FF:000001">
    <property type="entry name" value="GTP cyclohydrolase 1"/>
    <property type="match status" value="1"/>
</dbReference>
<evidence type="ECO:0000259" key="7">
    <source>
        <dbReference type="Pfam" id="PF01227"/>
    </source>
</evidence>
<dbReference type="PANTHER" id="PTHR11109:SF7">
    <property type="entry name" value="GTP CYCLOHYDROLASE 1"/>
    <property type="match status" value="1"/>
</dbReference>
<keyword evidence="5" id="KW-0342">GTP-binding</keyword>
<dbReference type="InterPro" id="IPR018234">
    <property type="entry name" value="GTP_CycHdrlase_I_CS"/>
</dbReference>
<dbReference type="GO" id="GO:0005525">
    <property type="term" value="F:GTP binding"/>
    <property type="evidence" value="ECO:0007669"/>
    <property type="project" value="UniProtKB-KW"/>
</dbReference>
<name>A0A2K5AT57_9ARCH</name>
<evidence type="ECO:0000256" key="1">
    <source>
        <dbReference type="ARBA" id="ARBA00001052"/>
    </source>
</evidence>
<dbReference type="KEGG" id="ncv:NCAV_1663"/>
<keyword evidence="5" id="KW-0862">Zinc</keyword>
<dbReference type="EMBL" id="LT981265">
    <property type="protein sequence ID" value="SPC34826.1"/>
    <property type="molecule type" value="Genomic_DNA"/>
</dbReference>
<feature type="compositionally biased region" description="Basic and acidic residues" evidence="6">
    <location>
        <begin position="1"/>
        <end position="12"/>
    </location>
</feature>
<keyword evidence="4 5" id="KW-0378">Hydrolase</keyword>
<dbReference type="NCBIfam" id="NF006825">
    <property type="entry name" value="PRK09347.1-2"/>
    <property type="match status" value="1"/>
</dbReference>
<dbReference type="AlphaFoldDB" id="A0A2K5AT57"/>
<keyword evidence="5" id="KW-0547">Nucleotide-binding</keyword>
<keyword evidence="3 5" id="KW-0554">One-carbon metabolism</keyword>
<feature type="binding site" evidence="5">
    <location>
        <position position="207"/>
    </location>
    <ligand>
        <name>Zn(2+)</name>
        <dbReference type="ChEBI" id="CHEBI:29105"/>
    </ligand>
</feature>
<accession>A0A2K5AT57</accession>
<dbReference type="GO" id="GO:0006730">
    <property type="term" value="P:one-carbon metabolic process"/>
    <property type="evidence" value="ECO:0007669"/>
    <property type="project" value="UniProtKB-UniRule"/>
</dbReference>
<evidence type="ECO:0000256" key="2">
    <source>
        <dbReference type="ARBA" id="ARBA00005080"/>
    </source>
</evidence>
<feature type="region of interest" description="Disordered" evidence="6">
    <location>
        <begin position="1"/>
        <end position="70"/>
    </location>
</feature>
<evidence type="ECO:0000313" key="8">
    <source>
        <dbReference type="EMBL" id="SPC34826.1"/>
    </source>
</evidence>
<dbReference type="InterPro" id="IPR043134">
    <property type="entry name" value="GTP-CH-I_N"/>
</dbReference>
<comment type="subunit">
    <text evidence="5">Homopolymer.</text>
</comment>
<sequence>MRKVSSDGDYHNYDGYAHVKSSGSNNKSVDDADMGKGIRKESNSIGGKAKSSNGDGKERRGSTSKRHSTARIKRLIRQLLIELGEDPDREGLVDTPERVAEMYAEIFSGYSMDSELDVTFSEESDVVVAREIQFYSMCEHHILPFFGKVHIAYIPDGKVFGISKLVRLVEKYAKRLQIQERMTKQIADELKDKVKGVLVVVEGDHMCMRMRGVKNNSRILTIAYRGEFENREVREQVLSLLMDSSSGARMYDI</sequence>
<comment type="pathway">
    <text evidence="2 5">Cofactor biosynthesis; 7,8-dihydroneopterin triphosphate biosynthesis; 7,8-dihydroneopterin triphosphate from GTP: step 1/1.</text>
</comment>
<feature type="binding site" evidence="5">
    <location>
        <position position="141"/>
    </location>
    <ligand>
        <name>Zn(2+)</name>
        <dbReference type="ChEBI" id="CHEBI:29105"/>
    </ligand>
</feature>
<dbReference type="PROSITE" id="PS00859">
    <property type="entry name" value="GTP_CYCLOHYDROL_1_1"/>
    <property type="match status" value="1"/>
</dbReference>
<dbReference type="InterPro" id="IPR043133">
    <property type="entry name" value="GTP-CH-I_C/QueF"/>
</dbReference>
<dbReference type="GO" id="GO:0046654">
    <property type="term" value="P:tetrahydrofolate biosynthetic process"/>
    <property type="evidence" value="ECO:0007669"/>
    <property type="project" value="UniProtKB-UniRule"/>
</dbReference>
<evidence type="ECO:0000256" key="6">
    <source>
        <dbReference type="SAM" id="MobiDB-lite"/>
    </source>
</evidence>
<dbReference type="GO" id="GO:0006729">
    <property type="term" value="P:tetrahydrobiopterin biosynthetic process"/>
    <property type="evidence" value="ECO:0007669"/>
    <property type="project" value="TreeGrafter"/>
</dbReference>
<dbReference type="PANTHER" id="PTHR11109">
    <property type="entry name" value="GTP CYCLOHYDROLASE I"/>
    <property type="match status" value="1"/>
</dbReference>
<dbReference type="Pfam" id="PF01227">
    <property type="entry name" value="GTP_cyclohydroI"/>
    <property type="match status" value="1"/>
</dbReference>
<evidence type="ECO:0000256" key="3">
    <source>
        <dbReference type="ARBA" id="ARBA00022563"/>
    </source>
</evidence>
<dbReference type="GO" id="GO:0008270">
    <property type="term" value="F:zinc ion binding"/>
    <property type="evidence" value="ECO:0007669"/>
    <property type="project" value="UniProtKB-UniRule"/>
</dbReference>
<feature type="compositionally biased region" description="Basic and acidic residues" evidence="6">
    <location>
        <begin position="28"/>
        <end position="42"/>
    </location>
</feature>
<reference evidence="9" key="1">
    <citation type="submission" date="2018-01" db="EMBL/GenBank/DDBJ databases">
        <authorList>
            <person name="Kerou L M."/>
        </authorList>
    </citation>
    <scope>NUCLEOTIDE SEQUENCE [LARGE SCALE GENOMIC DNA]</scope>
    <source>
        <strain evidence="9">SCU2</strain>
    </source>
</reference>
<dbReference type="Gene3D" id="3.30.1130.10">
    <property type="match status" value="1"/>
</dbReference>
<proteinExistence type="inferred from homology"/>
<keyword evidence="9" id="KW-1185">Reference proteome</keyword>
<dbReference type="InterPro" id="IPR001474">
    <property type="entry name" value="GTP_CycHdrlase_I"/>
</dbReference>
<dbReference type="Proteomes" id="UP000236248">
    <property type="component" value="Chromosome NCAV"/>
</dbReference>
<keyword evidence="5" id="KW-0479">Metal-binding</keyword>
<evidence type="ECO:0000256" key="4">
    <source>
        <dbReference type="ARBA" id="ARBA00022801"/>
    </source>
</evidence>
<evidence type="ECO:0000256" key="5">
    <source>
        <dbReference type="HAMAP-Rule" id="MF_00223"/>
    </source>
</evidence>
<dbReference type="SUPFAM" id="SSF55620">
    <property type="entry name" value="Tetrahydrobiopterin biosynthesis enzymes-like"/>
    <property type="match status" value="1"/>
</dbReference>
<feature type="domain" description="GTP cyclohydrolase I" evidence="7">
    <location>
        <begin position="73"/>
        <end position="240"/>
    </location>
</feature>
<evidence type="ECO:0000313" key="9">
    <source>
        <dbReference type="Proteomes" id="UP000236248"/>
    </source>
</evidence>
<organism evidence="8 9">
    <name type="scientific">Candidatus Nitrosocaldus cavascurensis</name>
    <dbReference type="NCBI Taxonomy" id="2058097"/>
    <lineage>
        <taxon>Archaea</taxon>
        <taxon>Nitrososphaerota</taxon>
        <taxon>Nitrososphaeria</taxon>
        <taxon>Candidatus Nitrosocaldales</taxon>
        <taxon>Candidatus Nitrosocaldaceae</taxon>
        <taxon>Candidatus Nitrosocaldus</taxon>
    </lineage>
</organism>
<protein>
    <recommendedName>
        <fullName evidence="5">GTP cyclohydrolase 1</fullName>
        <ecNumber evidence="5">3.5.4.16</ecNumber>
    </recommendedName>
    <alternativeName>
        <fullName evidence="5">GTP cyclohydrolase I</fullName>
        <shortName evidence="5">GTP-CH-I</shortName>
    </alternativeName>
</protein>
<dbReference type="GO" id="GO:0005737">
    <property type="term" value="C:cytoplasm"/>
    <property type="evidence" value="ECO:0007669"/>
    <property type="project" value="TreeGrafter"/>
</dbReference>
<feature type="binding site" evidence="5">
    <location>
        <position position="138"/>
    </location>
    <ligand>
        <name>Zn(2+)</name>
        <dbReference type="ChEBI" id="CHEBI:29105"/>
    </ligand>
</feature>
<dbReference type="Gene3D" id="1.10.286.10">
    <property type="match status" value="1"/>
</dbReference>
<dbReference type="EC" id="3.5.4.16" evidence="5"/>
<comment type="similarity">
    <text evidence="5">Belongs to the GTP cyclohydrolase I family.</text>
</comment>
<comment type="catalytic activity">
    <reaction evidence="1 5">
        <text>GTP + H2O = 7,8-dihydroneopterin 3'-triphosphate + formate + H(+)</text>
        <dbReference type="Rhea" id="RHEA:17473"/>
        <dbReference type="ChEBI" id="CHEBI:15377"/>
        <dbReference type="ChEBI" id="CHEBI:15378"/>
        <dbReference type="ChEBI" id="CHEBI:15740"/>
        <dbReference type="ChEBI" id="CHEBI:37565"/>
        <dbReference type="ChEBI" id="CHEBI:58462"/>
        <dbReference type="EC" id="3.5.4.16"/>
    </reaction>
</comment>
<dbReference type="NCBIfam" id="NF006826">
    <property type="entry name" value="PRK09347.1-3"/>
    <property type="match status" value="1"/>
</dbReference>
<dbReference type="UniPathway" id="UPA00848">
    <property type="reaction ID" value="UER00151"/>
</dbReference>
<dbReference type="FunFam" id="3.30.1130.10:FF:000001">
    <property type="entry name" value="GTP cyclohydrolase 1"/>
    <property type="match status" value="1"/>
</dbReference>
<dbReference type="NCBIfam" id="TIGR00063">
    <property type="entry name" value="folE"/>
    <property type="match status" value="1"/>
</dbReference>
<gene>
    <name evidence="5" type="primary">folE</name>
    <name evidence="8" type="ORF">NCAV_1663</name>
</gene>
<dbReference type="GO" id="GO:0003934">
    <property type="term" value="F:GTP cyclohydrolase I activity"/>
    <property type="evidence" value="ECO:0007669"/>
    <property type="project" value="UniProtKB-UniRule"/>
</dbReference>
<dbReference type="PROSITE" id="PS00860">
    <property type="entry name" value="GTP_CYCLOHYDROL_1_2"/>
    <property type="match status" value="1"/>
</dbReference>
<dbReference type="InterPro" id="IPR020602">
    <property type="entry name" value="GTP_CycHdrlase_I_dom"/>
</dbReference>
<dbReference type="HAMAP" id="MF_00223">
    <property type="entry name" value="FolE"/>
    <property type="match status" value="1"/>
</dbReference>